<evidence type="ECO:0000259" key="4">
    <source>
        <dbReference type="PROSITE" id="PS51762"/>
    </source>
</evidence>
<dbReference type="InterPro" id="IPR013320">
    <property type="entry name" value="ConA-like_dom_sf"/>
</dbReference>
<dbReference type="EMBL" id="VSSR01000009">
    <property type="protein sequence ID" value="TYL87173.1"/>
    <property type="molecule type" value="Genomic_DNA"/>
</dbReference>
<dbReference type="PANTHER" id="PTHR10963">
    <property type="entry name" value="GLYCOSYL HYDROLASE-RELATED"/>
    <property type="match status" value="1"/>
</dbReference>
<dbReference type="InterPro" id="IPR050546">
    <property type="entry name" value="Glycosyl_Hydrlase_16"/>
</dbReference>
<gene>
    <name evidence="5" type="ORF">FXB38_05060</name>
</gene>
<dbReference type="RefSeq" id="WP_148749675.1">
    <property type="nucleotide sequence ID" value="NZ_VSSR01000009.1"/>
</dbReference>
<dbReference type="GO" id="GO:0004553">
    <property type="term" value="F:hydrolase activity, hydrolyzing O-glycosyl compounds"/>
    <property type="evidence" value="ECO:0007669"/>
    <property type="project" value="InterPro"/>
</dbReference>
<dbReference type="AlphaFoldDB" id="A0A5S4WYU8"/>
<accession>A0A5S4WYU8</accession>
<feature type="region of interest" description="Disordered" evidence="2">
    <location>
        <begin position="191"/>
        <end position="219"/>
    </location>
</feature>
<dbReference type="Gene3D" id="2.60.120.200">
    <property type="match status" value="1"/>
</dbReference>
<keyword evidence="3" id="KW-0732">Signal</keyword>
<keyword evidence="6" id="KW-1185">Reference proteome</keyword>
<sequence>MRATRRQLLTGVASVVCLSGDLRATSAWADTPANVVQASESEIAVAIHDATVGSEDSVARIPVALSMPTNRTIALEYIARDRENARGDRSEAHASTSQAIARGYLIFQPGEQQKTIVVPLPRPLQAGRSLEVELSDYFIYPQHVYTSRIGRITAGDGTPSYPTPRNDLFELPPLPARGTVVFSDDLRDPEFASDSGFRSDGRPCWQSRPSHGRRQDGNRELGYYADPTLNPEAKVWGIDPSTGQRFIQAEYVENGLSDGKGDKLSPGWQPTVPFKYTAAMINSRTLFNRITSGSYVEFDVRFSKVAGSWPALWLKRDNNQPPLEIDILEAFIKSDSYPADAVTSSIHWLGENGHRTFGASVPLTHVEPGADIFSRFNRFGCFIGEKQIVYYFNDKPFCAMPNLLGPGSWYMLVDVAVGGIVGEPSDASAFPARMSIASVKVIQYG</sequence>
<dbReference type="PANTHER" id="PTHR10963:SF55">
    <property type="entry name" value="GLYCOSIDE HYDROLASE FAMILY 16 PROTEIN"/>
    <property type="match status" value="1"/>
</dbReference>
<reference evidence="5 6" key="1">
    <citation type="submission" date="2019-08" db="EMBL/GenBank/DDBJ databases">
        <title>Bradyrhizobium hipponensis sp. nov., a rhizobium isolated from a Lupinus angustifolius root nodule in Tunisia.</title>
        <authorList>
            <person name="Off K."/>
            <person name="Rejili M."/>
            <person name="Mars M."/>
            <person name="Brachmann A."/>
            <person name="Marin M."/>
        </authorList>
    </citation>
    <scope>NUCLEOTIDE SEQUENCE [LARGE SCALE GENOMIC DNA]</scope>
    <source>
        <strain evidence="5 6">CTAW11</strain>
    </source>
</reference>
<comment type="caution">
    <text evidence="5">The sequence shown here is derived from an EMBL/GenBank/DDBJ whole genome shotgun (WGS) entry which is preliminary data.</text>
</comment>
<dbReference type="Pfam" id="PF00722">
    <property type="entry name" value="Glyco_hydro_16"/>
    <property type="match status" value="1"/>
</dbReference>
<dbReference type="OrthoDB" id="9809583at2"/>
<proteinExistence type="inferred from homology"/>
<dbReference type="SUPFAM" id="SSF49899">
    <property type="entry name" value="Concanavalin A-like lectins/glucanases"/>
    <property type="match status" value="1"/>
</dbReference>
<evidence type="ECO:0000256" key="1">
    <source>
        <dbReference type="ARBA" id="ARBA00006865"/>
    </source>
</evidence>
<comment type="similarity">
    <text evidence="1">Belongs to the glycosyl hydrolase 16 family.</text>
</comment>
<dbReference type="PROSITE" id="PS51762">
    <property type="entry name" value="GH16_2"/>
    <property type="match status" value="1"/>
</dbReference>
<feature type="chain" id="PRO_5024360083" evidence="3">
    <location>
        <begin position="30"/>
        <end position="445"/>
    </location>
</feature>
<evidence type="ECO:0000256" key="3">
    <source>
        <dbReference type="SAM" id="SignalP"/>
    </source>
</evidence>
<protein>
    <submittedName>
        <fullName evidence="5">Family 16 glycosylhydrolase</fullName>
    </submittedName>
</protein>
<feature type="domain" description="GH16" evidence="4">
    <location>
        <begin position="167"/>
        <end position="445"/>
    </location>
</feature>
<evidence type="ECO:0000256" key="2">
    <source>
        <dbReference type="SAM" id="MobiDB-lite"/>
    </source>
</evidence>
<evidence type="ECO:0000313" key="5">
    <source>
        <dbReference type="EMBL" id="TYL87173.1"/>
    </source>
</evidence>
<keyword evidence="5" id="KW-0378">Hydrolase</keyword>
<dbReference type="GO" id="GO:0005975">
    <property type="term" value="P:carbohydrate metabolic process"/>
    <property type="evidence" value="ECO:0007669"/>
    <property type="project" value="InterPro"/>
</dbReference>
<feature type="signal peptide" evidence="3">
    <location>
        <begin position="1"/>
        <end position="29"/>
    </location>
</feature>
<evidence type="ECO:0000313" key="6">
    <source>
        <dbReference type="Proteomes" id="UP000324853"/>
    </source>
</evidence>
<name>A0A5S4WYU8_9BRAD</name>
<dbReference type="InterPro" id="IPR000757">
    <property type="entry name" value="Beta-glucanase-like"/>
</dbReference>
<organism evidence="5 6">
    <name type="scientific">Bradyrhizobium cytisi</name>
    <dbReference type="NCBI Taxonomy" id="515489"/>
    <lineage>
        <taxon>Bacteria</taxon>
        <taxon>Pseudomonadati</taxon>
        <taxon>Pseudomonadota</taxon>
        <taxon>Alphaproteobacteria</taxon>
        <taxon>Hyphomicrobiales</taxon>
        <taxon>Nitrobacteraceae</taxon>
        <taxon>Bradyrhizobium</taxon>
    </lineage>
</organism>
<dbReference type="Proteomes" id="UP000324853">
    <property type="component" value="Unassembled WGS sequence"/>
</dbReference>